<proteinExistence type="predicted"/>
<organism evidence="2 3">
    <name type="scientific">Cercophora newfieldiana</name>
    <dbReference type="NCBI Taxonomy" id="92897"/>
    <lineage>
        <taxon>Eukaryota</taxon>
        <taxon>Fungi</taxon>
        <taxon>Dikarya</taxon>
        <taxon>Ascomycota</taxon>
        <taxon>Pezizomycotina</taxon>
        <taxon>Sordariomycetes</taxon>
        <taxon>Sordariomycetidae</taxon>
        <taxon>Sordariales</taxon>
        <taxon>Lasiosphaeriaceae</taxon>
        <taxon>Cercophora</taxon>
    </lineage>
</organism>
<evidence type="ECO:0000256" key="1">
    <source>
        <dbReference type="SAM" id="Phobius"/>
    </source>
</evidence>
<reference evidence="2" key="1">
    <citation type="submission" date="2023-06" db="EMBL/GenBank/DDBJ databases">
        <title>Genome-scale phylogeny and comparative genomics of the fungal order Sordariales.</title>
        <authorList>
            <consortium name="Lawrence Berkeley National Laboratory"/>
            <person name="Hensen N."/>
            <person name="Bonometti L."/>
            <person name="Westerberg I."/>
            <person name="Brannstrom I.O."/>
            <person name="Guillou S."/>
            <person name="Cros-Aarteil S."/>
            <person name="Calhoun S."/>
            <person name="Haridas S."/>
            <person name="Kuo A."/>
            <person name="Mondo S."/>
            <person name="Pangilinan J."/>
            <person name="Riley R."/>
            <person name="Labutti K."/>
            <person name="Andreopoulos B."/>
            <person name="Lipzen A."/>
            <person name="Chen C."/>
            <person name="Yanf M."/>
            <person name="Daum C."/>
            <person name="Ng V."/>
            <person name="Clum A."/>
            <person name="Steindorff A."/>
            <person name="Ohm R."/>
            <person name="Martin F."/>
            <person name="Silar P."/>
            <person name="Natvig D."/>
            <person name="Lalanne C."/>
            <person name="Gautier V."/>
            <person name="Ament-Velasquez S.L."/>
            <person name="Kruys A."/>
            <person name="Hutchinson M.I."/>
            <person name="Powell A.J."/>
            <person name="Barry K."/>
            <person name="Miller A.N."/>
            <person name="Grigoriev I.V."/>
            <person name="Debuchy R."/>
            <person name="Gladieux P."/>
            <person name="Thoren M.H."/>
            <person name="Johannesson H."/>
        </authorList>
    </citation>
    <scope>NUCLEOTIDE SEQUENCE</scope>
    <source>
        <strain evidence="2">SMH2532-1</strain>
    </source>
</reference>
<evidence type="ECO:0000313" key="2">
    <source>
        <dbReference type="EMBL" id="KAK0656981.1"/>
    </source>
</evidence>
<keyword evidence="1" id="KW-1133">Transmembrane helix</keyword>
<keyword evidence="3" id="KW-1185">Reference proteome</keyword>
<feature type="transmembrane region" description="Helical" evidence="1">
    <location>
        <begin position="26"/>
        <end position="44"/>
    </location>
</feature>
<gene>
    <name evidence="2" type="ORF">B0T16DRAFT_400643</name>
</gene>
<sequence length="119" mass="13559">MSWPEPASWHFILPLAPTLPSHGNCLMLSLMMSIMSWLPILVMMPPAGHWWCSLSQYVSTPKAHEPYSTSWWWPDDSKFQEPPPAMLAAICWQSEMKGEPSVVWDSYVLSPQSLMLSPL</sequence>
<dbReference type="AlphaFoldDB" id="A0AA39YS67"/>
<evidence type="ECO:0000313" key="3">
    <source>
        <dbReference type="Proteomes" id="UP001174936"/>
    </source>
</evidence>
<keyword evidence="1" id="KW-0472">Membrane</keyword>
<dbReference type="Proteomes" id="UP001174936">
    <property type="component" value="Unassembled WGS sequence"/>
</dbReference>
<name>A0AA39YS67_9PEZI</name>
<dbReference type="EMBL" id="JAULSV010000001">
    <property type="protein sequence ID" value="KAK0656981.1"/>
    <property type="molecule type" value="Genomic_DNA"/>
</dbReference>
<protein>
    <submittedName>
        <fullName evidence="2">Uncharacterized protein</fullName>
    </submittedName>
</protein>
<accession>A0AA39YS67</accession>
<comment type="caution">
    <text evidence="2">The sequence shown here is derived from an EMBL/GenBank/DDBJ whole genome shotgun (WGS) entry which is preliminary data.</text>
</comment>
<keyword evidence="1" id="KW-0812">Transmembrane</keyword>